<evidence type="ECO:0000313" key="6">
    <source>
        <dbReference type="Proteomes" id="UP000609531"/>
    </source>
</evidence>
<keyword evidence="6" id="KW-1185">Reference proteome</keyword>
<proteinExistence type="predicted"/>
<dbReference type="GO" id="GO:0055085">
    <property type="term" value="P:transmembrane transport"/>
    <property type="evidence" value="ECO:0007669"/>
    <property type="project" value="InterPro"/>
</dbReference>
<dbReference type="NCBIfam" id="NF037995">
    <property type="entry name" value="TRAP_S1"/>
    <property type="match status" value="1"/>
</dbReference>
<comment type="caution">
    <text evidence="5">The sequence shown here is derived from an EMBL/GenBank/DDBJ whole genome shotgun (WGS) entry which is preliminary data.</text>
</comment>
<dbReference type="InterPro" id="IPR026289">
    <property type="entry name" value="SBP_TakP-like"/>
</dbReference>
<evidence type="ECO:0000256" key="4">
    <source>
        <dbReference type="SAM" id="SignalP"/>
    </source>
</evidence>
<keyword evidence="1 4" id="KW-0732">Signal</keyword>
<dbReference type="RefSeq" id="WP_198884398.1">
    <property type="nucleotide sequence ID" value="NZ_JAEKJA010000030.1"/>
</dbReference>
<dbReference type="PANTHER" id="PTHR33376:SF5">
    <property type="entry name" value="EXTRACYTOPLASMIC SOLUTE RECEPTOR PROTEIN"/>
    <property type="match status" value="1"/>
</dbReference>
<feature type="binding site" evidence="3">
    <location>
        <position position="210"/>
    </location>
    <ligand>
        <name>substrate</name>
    </ligand>
</feature>
<dbReference type="PANTHER" id="PTHR33376">
    <property type="match status" value="1"/>
</dbReference>
<dbReference type="Gene3D" id="3.40.190.10">
    <property type="entry name" value="Periplasmic binding protein-like II"/>
    <property type="match status" value="1"/>
</dbReference>
<dbReference type="Pfam" id="PF03480">
    <property type="entry name" value="DctP"/>
    <property type="match status" value="1"/>
</dbReference>
<dbReference type="GO" id="GO:0031317">
    <property type="term" value="C:tripartite ATP-independent periplasmic transporter complex"/>
    <property type="evidence" value="ECO:0007669"/>
    <property type="project" value="InterPro"/>
</dbReference>
<dbReference type="AlphaFoldDB" id="A0A934IUP6"/>
<evidence type="ECO:0000256" key="3">
    <source>
        <dbReference type="PIRSR" id="PIRSR039026-2"/>
    </source>
</evidence>
<feature type="binding site" evidence="2">
    <location>
        <position position="152"/>
    </location>
    <ligand>
        <name>substrate</name>
    </ligand>
</feature>
<reference evidence="5" key="1">
    <citation type="submission" date="2020-12" db="EMBL/GenBank/DDBJ databases">
        <title>Bacterial taxonomy.</title>
        <authorList>
            <person name="Pan X."/>
        </authorList>
    </citation>
    <scope>NUCLEOTIDE SEQUENCE</scope>
    <source>
        <strain evidence="5">B2012</strain>
    </source>
</reference>
<dbReference type="Gene3D" id="3.40.190.170">
    <property type="entry name" value="Bacterial extracellular solute-binding protein, family 7"/>
    <property type="match status" value="1"/>
</dbReference>
<feature type="binding site" evidence="2">
    <location>
        <position position="172"/>
    </location>
    <ligand>
        <name>substrate</name>
    </ligand>
</feature>
<dbReference type="EMBL" id="JAEKJA010000030">
    <property type="protein sequence ID" value="MBJ3778492.1"/>
    <property type="molecule type" value="Genomic_DNA"/>
</dbReference>
<dbReference type="InterPro" id="IPR038404">
    <property type="entry name" value="TRAP_DctP_sf"/>
</dbReference>
<protein>
    <submittedName>
        <fullName evidence="5">TRAP transporter substrate-binding protein</fullName>
    </submittedName>
</protein>
<dbReference type="InterPro" id="IPR018389">
    <property type="entry name" value="DctP_fam"/>
</dbReference>
<gene>
    <name evidence="5" type="ORF">JCR33_22520</name>
</gene>
<dbReference type="CDD" id="cd13604">
    <property type="entry name" value="PBP2_TRAP_ketoacid_lactate_like"/>
    <property type="match status" value="1"/>
</dbReference>
<organism evidence="5 6">
    <name type="scientific">Acuticoccus mangrovi</name>
    <dbReference type="NCBI Taxonomy" id="2796142"/>
    <lineage>
        <taxon>Bacteria</taxon>
        <taxon>Pseudomonadati</taxon>
        <taxon>Pseudomonadota</taxon>
        <taxon>Alphaproteobacteria</taxon>
        <taxon>Hyphomicrobiales</taxon>
        <taxon>Amorphaceae</taxon>
        <taxon>Acuticoccus</taxon>
    </lineage>
</organism>
<evidence type="ECO:0000256" key="1">
    <source>
        <dbReference type="ARBA" id="ARBA00022729"/>
    </source>
</evidence>
<dbReference type="PIRSF" id="PIRSF039026">
    <property type="entry name" value="SiaP"/>
    <property type="match status" value="1"/>
</dbReference>
<feature type="signal peptide" evidence="4">
    <location>
        <begin position="1"/>
        <end position="25"/>
    </location>
</feature>
<sequence>MKRAFTAATTAALLATATFAGPAAAKDYNWAIQSLWQAGTATQQSFERFAEDVAERTDGQIKIRPLPADAVVGTAETLEAVQMGVLDGEHNAPAYWTGREPGFAILGGLVGAYQTPEQLLDYHYENGGLELLQEAYEPFGLYPIGVTTWGAESLPLMKPVEHPDEFKGMKLRMSKGMFSDVFAKFGAIPIEMAGTEVYSALDKGVVDGADWGTLSMNEELGFHDIAKYAIYPGVHSMSIADVAIRKDVWDSLSPELQTTLKEAVRAFADDMVATMAQKDAEAAEKLTAEGVTLIDWSDEDKKAFREAAVDVWKAYATRSEFAQRALESQLDYMKKIGLIDD</sequence>
<keyword evidence="3" id="KW-0479">Metal-binding</keyword>
<feature type="chain" id="PRO_5037887005" evidence="4">
    <location>
        <begin position="26"/>
        <end position="341"/>
    </location>
</feature>
<dbReference type="Proteomes" id="UP000609531">
    <property type="component" value="Unassembled WGS sequence"/>
</dbReference>
<evidence type="ECO:0000313" key="5">
    <source>
        <dbReference type="EMBL" id="MBJ3778492.1"/>
    </source>
</evidence>
<feature type="binding site" evidence="3">
    <location>
        <position position="211"/>
    </location>
    <ligand>
        <name>Na(+)</name>
        <dbReference type="ChEBI" id="CHEBI:29101"/>
    </ligand>
</feature>
<evidence type="ECO:0000256" key="2">
    <source>
        <dbReference type="PIRSR" id="PIRSR039026-1"/>
    </source>
</evidence>
<accession>A0A934IUP6</accession>
<dbReference type="GO" id="GO:0046872">
    <property type="term" value="F:metal ion binding"/>
    <property type="evidence" value="ECO:0007669"/>
    <property type="project" value="UniProtKB-KW"/>
</dbReference>
<name>A0A934IUP6_9HYPH</name>